<gene>
    <name evidence="2" type="ORF">HA052_24650</name>
</gene>
<evidence type="ECO:0000313" key="2">
    <source>
        <dbReference type="EMBL" id="NHR08386.1"/>
    </source>
</evidence>
<sequence>MSIRPITDTLRSLGHGTFIDDASDALNKLVTAVDETGRAGKLTLTLSIKKATRGSGAMVVQDEIKLSLPKPDSRETMLFATPEGNLVTEDPRQQTLELRTVPSATADSGPELKTVADDRGALKTA</sequence>
<feature type="compositionally biased region" description="Basic and acidic residues" evidence="1">
    <location>
        <begin position="114"/>
        <end position="125"/>
    </location>
</feature>
<keyword evidence="3" id="KW-1185">Reference proteome</keyword>
<comment type="caution">
    <text evidence="2">The sequence shown here is derived from an EMBL/GenBank/DDBJ whole genome shotgun (WGS) entry which is preliminary data.</text>
</comment>
<dbReference type="EMBL" id="JAAOMA010000059">
    <property type="protein sequence ID" value="NHR08386.1"/>
    <property type="molecule type" value="Genomic_DNA"/>
</dbReference>
<feature type="region of interest" description="Disordered" evidence="1">
    <location>
        <begin position="101"/>
        <end position="125"/>
    </location>
</feature>
<evidence type="ECO:0000256" key="1">
    <source>
        <dbReference type="SAM" id="MobiDB-lite"/>
    </source>
</evidence>
<name>A0ABX0LBT4_9NEIS</name>
<dbReference type="Proteomes" id="UP001515641">
    <property type="component" value="Unassembled WGS sequence"/>
</dbReference>
<protein>
    <submittedName>
        <fullName evidence="2">Uncharacterized protein</fullName>
    </submittedName>
</protein>
<proteinExistence type="predicted"/>
<accession>A0ABX0LBT4</accession>
<organism evidence="2 3">
    <name type="scientific">Chromobacterium fluminis</name>
    <dbReference type="NCBI Taxonomy" id="3044269"/>
    <lineage>
        <taxon>Bacteria</taxon>
        <taxon>Pseudomonadati</taxon>
        <taxon>Pseudomonadota</taxon>
        <taxon>Betaproteobacteria</taxon>
        <taxon>Neisseriales</taxon>
        <taxon>Chromobacteriaceae</taxon>
        <taxon>Chromobacterium</taxon>
    </lineage>
</organism>
<evidence type="ECO:0000313" key="3">
    <source>
        <dbReference type="Proteomes" id="UP001515641"/>
    </source>
</evidence>
<dbReference type="RefSeq" id="WP_166454047.1">
    <property type="nucleotide sequence ID" value="NZ_JAAOMA010000059.1"/>
</dbReference>
<reference evidence="2 3" key="1">
    <citation type="submission" date="2020-03" db="EMBL/GenBank/DDBJ databases">
        <title>Draft genome sequence of environmentally isolated cultures.</title>
        <authorList>
            <person name="Wilson H.S."/>
            <person name="De Leon M.E."/>
        </authorList>
    </citation>
    <scope>NUCLEOTIDE SEQUENCE [LARGE SCALE GENOMIC DNA]</scope>
    <source>
        <strain evidence="2 3">HSC-31F16</strain>
    </source>
</reference>